<keyword evidence="3" id="KW-1185">Reference proteome</keyword>
<evidence type="ECO:0000256" key="1">
    <source>
        <dbReference type="SAM" id="MobiDB-lite"/>
    </source>
</evidence>
<sequence length="849" mass="94731">MAFRLPISRLGQCQDLQTCHSTCEQFFPAGHVDMEATTIPAVTACFFCSCSAKAHLQRNVPPRVLSVNPGTTANGNSFGVGDSASTDPFKRNPEYCGDGAGTTFTATHTNASRPAMDQGRAAQARQRQGLRYHQQQWELHRFEILLPSGVGTQWRHLILPKRKKNKGTMGTPTVTGSSLQSKSMDQEFTVALIEDTAAVYSETMACTKNAKPRGYEKNTTFPNLFWITLQPESPNIPFEWKPLHARNVNTKPASDDDYLDSEDDNINGQSHENLQDTQEKSPGTGHRPNTASESGGGIDGDSLNAPPKMNKASMDALKKEPEEVYSHREVPSNLSLDELLPTKSHRDSASKPSLNTDPLLSGQTDDSSSNTQHLPPSDYHVILRLLHYMQTPDDVQLWVSLLALFMICIGIDTNKWAEKPHMSFQHFETSMTMLEGVLHMFKTNPAMFSSQQIIIFLTETIYKAPLSDWVWLDAVSGPWTSSDESEFDLSFIISPGALGIVLSYLKYIYGILDHELADCRNDVALFKVRTFYVAFLTVICNLLAKFRLKHAHEHHLWDPDGFRELSTLLAKYDKCLTVAKSSHHMYQLLKKIDLETMTPAQVQFDLTSAFHDSSNLRMMYADVVVGGWKTQKSNKVPEHDPSITPNMTNTALLQSQWYCDIEENQPNIQLRRELHHPGVANKESSNRTTGGSGAKVGRAKPASTSTSNHKPKHKPKPAPCAGSASRPDIPVTLPDDKLTYSLKKAKLLQGCQLPLAVLLSHVLAQFLHPNRTKHPPLKEFMAKSLKAHVHVALLLYHYDKNVSECTDFQECADEKTEAQTQIPSTNFSLNVTMSPLKQPSWPTLFPMLK</sequence>
<accession>A0AA39P5B4</accession>
<evidence type="ECO:0000313" key="3">
    <source>
        <dbReference type="Proteomes" id="UP001175227"/>
    </source>
</evidence>
<name>A0AA39P5B4_9AGAR</name>
<feature type="region of interest" description="Disordered" evidence="1">
    <location>
        <begin position="249"/>
        <end position="373"/>
    </location>
</feature>
<feature type="compositionally biased region" description="Polar residues" evidence="1">
    <location>
        <begin position="68"/>
        <end position="77"/>
    </location>
</feature>
<feature type="compositionally biased region" description="Acidic residues" evidence="1">
    <location>
        <begin position="255"/>
        <end position="265"/>
    </location>
</feature>
<gene>
    <name evidence="2" type="ORF">IW261DRAFT_1420713</name>
</gene>
<feature type="compositionally biased region" description="Polar residues" evidence="1">
    <location>
        <begin position="350"/>
        <end position="373"/>
    </location>
</feature>
<feature type="region of interest" description="Disordered" evidence="1">
    <location>
        <begin position="67"/>
        <end position="128"/>
    </location>
</feature>
<organism evidence="2 3">
    <name type="scientific">Armillaria novae-zelandiae</name>
    <dbReference type="NCBI Taxonomy" id="153914"/>
    <lineage>
        <taxon>Eukaryota</taxon>
        <taxon>Fungi</taxon>
        <taxon>Dikarya</taxon>
        <taxon>Basidiomycota</taxon>
        <taxon>Agaricomycotina</taxon>
        <taxon>Agaricomycetes</taxon>
        <taxon>Agaricomycetidae</taxon>
        <taxon>Agaricales</taxon>
        <taxon>Marasmiineae</taxon>
        <taxon>Physalacriaceae</taxon>
        <taxon>Armillaria</taxon>
    </lineage>
</organism>
<protein>
    <submittedName>
        <fullName evidence="2">Uncharacterized protein</fullName>
    </submittedName>
</protein>
<dbReference type="Proteomes" id="UP001175227">
    <property type="component" value="Unassembled WGS sequence"/>
</dbReference>
<proteinExistence type="predicted"/>
<feature type="region of interest" description="Disordered" evidence="1">
    <location>
        <begin position="677"/>
        <end position="732"/>
    </location>
</feature>
<evidence type="ECO:0000313" key="2">
    <source>
        <dbReference type="EMBL" id="KAK0477865.1"/>
    </source>
</evidence>
<reference evidence="2" key="1">
    <citation type="submission" date="2023-06" db="EMBL/GenBank/DDBJ databases">
        <authorList>
            <consortium name="Lawrence Berkeley National Laboratory"/>
            <person name="Ahrendt S."/>
            <person name="Sahu N."/>
            <person name="Indic B."/>
            <person name="Wong-Bajracharya J."/>
            <person name="Merenyi Z."/>
            <person name="Ke H.-M."/>
            <person name="Monk M."/>
            <person name="Kocsube S."/>
            <person name="Drula E."/>
            <person name="Lipzen A."/>
            <person name="Balint B."/>
            <person name="Henrissat B."/>
            <person name="Andreopoulos B."/>
            <person name="Martin F.M."/>
            <person name="Harder C.B."/>
            <person name="Rigling D."/>
            <person name="Ford K.L."/>
            <person name="Foster G.D."/>
            <person name="Pangilinan J."/>
            <person name="Papanicolaou A."/>
            <person name="Barry K."/>
            <person name="LaButti K."/>
            <person name="Viragh M."/>
            <person name="Koriabine M."/>
            <person name="Yan M."/>
            <person name="Riley R."/>
            <person name="Champramary S."/>
            <person name="Plett K.L."/>
            <person name="Tsai I.J."/>
            <person name="Slot J."/>
            <person name="Sipos G."/>
            <person name="Plett J."/>
            <person name="Nagy L.G."/>
            <person name="Grigoriev I.V."/>
        </authorList>
    </citation>
    <scope>NUCLEOTIDE SEQUENCE</scope>
    <source>
        <strain evidence="2">ICMP 16352</strain>
    </source>
</reference>
<dbReference type="AlphaFoldDB" id="A0AA39P5B4"/>
<dbReference type="EMBL" id="JAUEPR010000015">
    <property type="protein sequence ID" value="KAK0477865.1"/>
    <property type="molecule type" value="Genomic_DNA"/>
</dbReference>
<feature type="compositionally biased region" description="Basic and acidic residues" evidence="1">
    <location>
        <begin position="316"/>
        <end position="330"/>
    </location>
</feature>
<comment type="caution">
    <text evidence="2">The sequence shown here is derived from an EMBL/GenBank/DDBJ whole genome shotgun (WGS) entry which is preliminary data.</text>
</comment>
<feature type="compositionally biased region" description="Polar residues" evidence="1">
    <location>
        <begin position="102"/>
        <end position="112"/>
    </location>
</feature>